<name>A0A3B0AJM8_9ACTN</name>
<dbReference type="Pfam" id="PF06013">
    <property type="entry name" value="WXG100"/>
    <property type="match status" value="1"/>
</dbReference>
<dbReference type="InterPro" id="IPR010310">
    <property type="entry name" value="T7SS_ESAT-6-like"/>
</dbReference>
<accession>A0A3B0AJM8</accession>
<reference evidence="2 3" key="1">
    <citation type="journal article" date="2015" name="Antonie Van Leeuwenhoek">
        <title>Streptomyces klenkii sp. nov., isolated from deep marine sediment.</title>
        <authorList>
            <person name="Veyisoglu A."/>
            <person name="Sahin N."/>
        </authorList>
    </citation>
    <scope>NUCLEOTIDE SEQUENCE [LARGE SCALE GENOMIC DNA]</scope>
    <source>
        <strain evidence="2 3">KCTC 29202</strain>
    </source>
</reference>
<evidence type="ECO:0000313" key="2">
    <source>
        <dbReference type="EMBL" id="RKN61245.1"/>
    </source>
</evidence>
<dbReference type="Proteomes" id="UP000270343">
    <property type="component" value="Unassembled WGS sequence"/>
</dbReference>
<dbReference type="Gene3D" id="1.10.287.1060">
    <property type="entry name" value="ESAT-6-like"/>
    <property type="match status" value="1"/>
</dbReference>
<comment type="caution">
    <text evidence="2">The sequence shown here is derived from an EMBL/GenBank/DDBJ whole genome shotgun (WGS) entry which is preliminary data.</text>
</comment>
<dbReference type="EMBL" id="RBAM01000027">
    <property type="protein sequence ID" value="RKN61245.1"/>
    <property type="molecule type" value="Genomic_DNA"/>
</dbReference>
<comment type="similarity">
    <text evidence="1">Belongs to the WXG100 family.</text>
</comment>
<evidence type="ECO:0000256" key="1">
    <source>
        <dbReference type="RuleBase" id="RU362001"/>
    </source>
</evidence>
<proteinExistence type="inferred from homology"/>
<dbReference type="InterPro" id="IPR036689">
    <property type="entry name" value="ESAT-6-like_sf"/>
</dbReference>
<keyword evidence="3" id="KW-1185">Reference proteome</keyword>
<organism evidence="2 3">
    <name type="scientific">Streptomyces klenkii</name>
    <dbReference type="NCBI Taxonomy" id="1420899"/>
    <lineage>
        <taxon>Bacteria</taxon>
        <taxon>Bacillati</taxon>
        <taxon>Actinomycetota</taxon>
        <taxon>Actinomycetes</taxon>
        <taxon>Kitasatosporales</taxon>
        <taxon>Streptomycetaceae</taxon>
        <taxon>Streptomyces</taxon>
    </lineage>
</organism>
<dbReference type="SUPFAM" id="SSF140453">
    <property type="entry name" value="EsxAB dimer-like"/>
    <property type="match status" value="1"/>
</dbReference>
<dbReference type="AlphaFoldDB" id="A0A3B0AJM8"/>
<dbReference type="OrthoDB" id="3387628at2"/>
<protein>
    <recommendedName>
        <fullName evidence="1">ESAT-6-like protein</fullName>
    </recommendedName>
</protein>
<dbReference type="RefSeq" id="WP_120759636.1">
    <property type="nucleotide sequence ID" value="NZ_JBFADQ010000018.1"/>
</dbReference>
<evidence type="ECO:0000313" key="3">
    <source>
        <dbReference type="Proteomes" id="UP000270343"/>
    </source>
</evidence>
<gene>
    <name evidence="2" type="ORF">D7231_32660</name>
</gene>
<dbReference type="NCBIfam" id="TIGR03930">
    <property type="entry name" value="WXG100_ESAT6"/>
    <property type="match status" value="1"/>
</dbReference>
<sequence>MPDQGGELVVNYSSLQTASDDIKKAAGVIERELNSMRAAVNQVAAGWEGEAHQAMLQVDAEFRKRSAHIQATLKHVADLVLKGGEHFHATDKKASQLFDISY</sequence>